<dbReference type="InterPro" id="IPR000825">
    <property type="entry name" value="SUF_FeS_clus_asmbl_SufBD_core"/>
</dbReference>
<accession>A0ABT8EIT8</accession>
<keyword evidence="5" id="KW-1185">Reference proteome</keyword>
<dbReference type="Proteomes" id="UP001168613">
    <property type="component" value="Unassembled WGS sequence"/>
</dbReference>
<evidence type="ECO:0000259" key="2">
    <source>
        <dbReference type="Pfam" id="PF01458"/>
    </source>
</evidence>
<dbReference type="InterPro" id="IPR011542">
    <property type="entry name" value="SUF_FeS_clus_asmbl_SufD"/>
</dbReference>
<dbReference type="Pfam" id="PF19295">
    <property type="entry name" value="SufBD_N"/>
    <property type="match status" value="1"/>
</dbReference>
<comment type="similarity">
    <text evidence="1">Belongs to the iron-sulfur cluster assembly SufBD family.</text>
</comment>
<feature type="domain" description="SUF system FeS cluster assembly SufBD core" evidence="2">
    <location>
        <begin position="170"/>
        <end position="402"/>
    </location>
</feature>
<dbReference type="SUPFAM" id="SSF101960">
    <property type="entry name" value="Stabilizer of iron transporter SufD"/>
    <property type="match status" value="1"/>
</dbReference>
<gene>
    <name evidence="4" type="primary">sufD</name>
    <name evidence="4" type="ORF">LMS43_07860</name>
</gene>
<evidence type="ECO:0000259" key="3">
    <source>
        <dbReference type="Pfam" id="PF19295"/>
    </source>
</evidence>
<evidence type="ECO:0000313" key="5">
    <source>
        <dbReference type="Proteomes" id="UP001168613"/>
    </source>
</evidence>
<dbReference type="InterPro" id="IPR037284">
    <property type="entry name" value="SUF_FeS_clus_asmbl_SufBD_sf"/>
</dbReference>
<dbReference type="Pfam" id="PF01458">
    <property type="entry name" value="SUFBD_core"/>
    <property type="match status" value="1"/>
</dbReference>
<evidence type="ECO:0000313" key="4">
    <source>
        <dbReference type="EMBL" id="MDN4121199.1"/>
    </source>
</evidence>
<evidence type="ECO:0000256" key="1">
    <source>
        <dbReference type="ARBA" id="ARBA00043967"/>
    </source>
</evidence>
<dbReference type="InterPro" id="IPR055346">
    <property type="entry name" value="Fe-S_cluster_assembly_SufBD"/>
</dbReference>
<comment type="caution">
    <text evidence="4">The sequence shown here is derived from an EMBL/GenBank/DDBJ whole genome shotgun (WGS) entry which is preliminary data.</text>
</comment>
<organism evidence="4 5">
    <name type="scientific">Alcaligenes endophyticus</name>
    <dbReference type="NCBI Taxonomy" id="1929088"/>
    <lineage>
        <taxon>Bacteria</taxon>
        <taxon>Pseudomonadati</taxon>
        <taxon>Pseudomonadota</taxon>
        <taxon>Betaproteobacteria</taxon>
        <taxon>Burkholderiales</taxon>
        <taxon>Alcaligenaceae</taxon>
        <taxon>Alcaligenes</taxon>
    </lineage>
</organism>
<name>A0ABT8EIT8_9BURK</name>
<feature type="domain" description="SUF system FeS cluster assembly SufBD N-terminal" evidence="3">
    <location>
        <begin position="22"/>
        <end position="166"/>
    </location>
</feature>
<dbReference type="RefSeq" id="WP_266124824.1">
    <property type="nucleotide sequence ID" value="NZ_JAJHNU010000001.1"/>
</dbReference>
<reference evidence="4" key="1">
    <citation type="submission" date="2021-11" db="EMBL/GenBank/DDBJ databases">
        <title>Draft genome sequence of Alcaligenes endophyticus type strain CCUG 75668T.</title>
        <authorList>
            <person name="Salva-Serra F."/>
            <person name="Duran R.E."/>
            <person name="Seeger M."/>
            <person name="Moore E.R.B."/>
            <person name="Jaen-Luchoro D."/>
        </authorList>
    </citation>
    <scope>NUCLEOTIDE SEQUENCE</scope>
    <source>
        <strain evidence="4">CCUG 75668</strain>
    </source>
</reference>
<protein>
    <submittedName>
        <fullName evidence="4">Fe-S cluster assembly protein SufD</fullName>
    </submittedName>
</protein>
<dbReference type="NCBIfam" id="TIGR01981">
    <property type="entry name" value="sufD"/>
    <property type="match status" value="1"/>
</dbReference>
<sequence length="437" mass="47447">MSTLPSWVNDFVAQAASQPSAARLPWLAAVRERALERFLAESWPTTRIEAWHHTSLAPLTQLSFRPGGEAVVSEALQALKGTDQGCYLVFVNGHYDAAQSSVPALPAGVQLHAWSQVELSTQQELLQSHWGEVEQGASTAALNLALAQDGVLIDVARGVQVEPVVHVVFVNTDSTAAFTRNVVRVQAGAALTLVEHYIALDDEQQNFTSATTNTCIEQDACFTHVKLQQESAQAFHLGNLNTTQERGSVYNSHSLSFGARLVRNDIATVFNGERCETLFNGLYYVDGRRHVDHNTVINHAQPNCISHEYYRGILADRARGVFSGRILVAKGADGTDAIQRSDSLLLSKLARSDARPELEIYADDVKCAHGATVGQLDADSLFYLRARGMSAEDAKNTLIYAFAAQSLERIANEQLRARATAGIASLLPGGLRVGELA</sequence>
<proteinExistence type="inferred from homology"/>
<dbReference type="EMBL" id="JAJHNU010000001">
    <property type="protein sequence ID" value="MDN4121199.1"/>
    <property type="molecule type" value="Genomic_DNA"/>
</dbReference>
<dbReference type="PANTHER" id="PTHR43575">
    <property type="entry name" value="PROTEIN ABCI7, CHLOROPLASTIC"/>
    <property type="match status" value="1"/>
</dbReference>
<dbReference type="PANTHER" id="PTHR43575:SF1">
    <property type="entry name" value="PROTEIN ABCI7, CHLOROPLASTIC"/>
    <property type="match status" value="1"/>
</dbReference>
<dbReference type="InterPro" id="IPR045595">
    <property type="entry name" value="SufBD_N"/>
</dbReference>